<evidence type="ECO:0000259" key="2">
    <source>
        <dbReference type="Pfam" id="PF14622"/>
    </source>
</evidence>
<evidence type="ECO:0000313" key="3">
    <source>
        <dbReference type="EMBL" id="KAH7243694.1"/>
    </source>
</evidence>
<proteinExistence type="predicted"/>
<dbReference type="OrthoDB" id="2281895at2759"/>
<reference evidence="3" key="1">
    <citation type="journal article" date="2021" name="Nat. Commun.">
        <title>Genetic determinants of endophytism in the Arabidopsis root mycobiome.</title>
        <authorList>
            <person name="Mesny F."/>
            <person name="Miyauchi S."/>
            <person name="Thiergart T."/>
            <person name="Pickel B."/>
            <person name="Atanasova L."/>
            <person name="Karlsson M."/>
            <person name="Huettel B."/>
            <person name="Barry K.W."/>
            <person name="Haridas S."/>
            <person name="Chen C."/>
            <person name="Bauer D."/>
            <person name="Andreopoulos W."/>
            <person name="Pangilinan J."/>
            <person name="LaButti K."/>
            <person name="Riley R."/>
            <person name="Lipzen A."/>
            <person name="Clum A."/>
            <person name="Drula E."/>
            <person name="Henrissat B."/>
            <person name="Kohler A."/>
            <person name="Grigoriev I.V."/>
            <person name="Martin F.M."/>
            <person name="Hacquard S."/>
        </authorList>
    </citation>
    <scope>NUCLEOTIDE SEQUENCE</scope>
    <source>
        <strain evidence="3">MPI-CAGE-AT-0023</strain>
    </source>
</reference>
<evidence type="ECO:0000313" key="4">
    <source>
        <dbReference type="Proteomes" id="UP000720189"/>
    </source>
</evidence>
<protein>
    <submittedName>
        <fullName evidence="3">Ribonuclease-III-like-domain-containing protein</fullName>
    </submittedName>
</protein>
<dbReference type="GO" id="GO:0032543">
    <property type="term" value="P:mitochondrial translation"/>
    <property type="evidence" value="ECO:0007669"/>
    <property type="project" value="InterPro"/>
</dbReference>
<feature type="domain" description="RNase III" evidence="2">
    <location>
        <begin position="511"/>
        <end position="658"/>
    </location>
</feature>
<dbReference type="InterPro" id="IPR036389">
    <property type="entry name" value="RNase_III_sf"/>
</dbReference>
<dbReference type="PANTHER" id="PTHR28160:SF1">
    <property type="entry name" value="LARGE RIBOSOMAL SUBUNIT PROTEIN ML57"/>
    <property type="match status" value="1"/>
</dbReference>
<name>A0A9P9GQ62_FUSRE</name>
<dbReference type="FunFam" id="1.10.1520.10:FF:000018">
    <property type="entry name" value="RNase III domain protein"/>
    <property type="match status" value="1"/>
</dbReference>
<dbReference type="PANTHER" id="PTHR28160">
    <property type="entry name" value="54S RIBOSOMAL PROTEIN L15, MITOCHONDRIAL"/>
    <property type="match status" value="1"/>
</dbReference>
<evidence type="ECO:0000256" key="1">
    <source>
        <dbReference type="SAM" id="MobiDB-lite"/>
    </source>
</evidence>
<dbReference type="GO" id="GO:0006396">
    <property type="term" value="P:RNA processing"/>
    <property type="evidence" value="ECO:0007669"/>
    <property type="project" value="InterPro"/>
</dbReference>
<comment type="caution">
    <text evidence="3">The sequence shown here is derived from an EMBL/GenBank/DDBJ whole genome shotgun (WGS) entry which is preliminary data.</text>
</comment>
<keyword evidence="4" id="KW-1185">Reference proteome</keyword>
<dbReference type="InterPro" id="IPR000999">
    <property type="entry name" value="RNase_III_dom"/>
</dbReference>
<sequence length="661" mass="74799">MAGLRRSKRLESCSQPDQDKVTKIAKTSKNQEKVVPEKNKKTGGSAMVEPSDPGVDGSSLDDASPNDPELNEAQQTAEKLEEGLGDFQMALQRIIGLGQQQIEIFWTWDSLHGCIMKFAEVAGFRGLPWDSLDEAARQKFIAYSPHAQQLFETTRISQYMFVRWIWEIIDENFFSRKSQDIEWTSPYWEAQATMERILREKNFNYDRNPQTFQYPNWRYTTFEFYFSLGEVHGSENRIEPDCVVKILKKALGQHFPENPDPFCKETLSNLTKKVVNFELMFDYGRFTIRHVFHDPKTKGAYGFPFSAQVEGFNGQVMNSIDYDDATDEGRPVDLVVSPMLVFYGHHRGFDYHVATVAFPMRVCVGYPGGFDQDEVIETEEDGEGDGEDEVKTIKDEDRLDPQSGSFPFITMALQPCRSSLWRSRHAARTLMPCVRTYATDSTPESFKTKSPSSSGLVPRWSQTPAAMKAPLQLDWAKNPQNKVWTVNNDPQKLDEVYERLLGPGGSKLLPEELKWLAVTHKSFDQGRRGFNDRLALLGRMTLVMETTKTIVAQDPMGAPKFDDGFDRQPFMHPNLQTVDNLSIKGPKDVVGKERLSGLAAEVGLIDVVRWKPKQVQKLRASGADVVLNGAIMAIIGAVTLQHGAVVASQVIRERILSRLQD</sequence>
<dbReference type="GO" id="GO:0005762">
    <property type="term" value="C:mitochondrial large ribosomal subunit"/>
    <property type="evidence" value="ECO:0007669"/>
    <property type="project" value="InterPro"/>
</dbReference>
<dbReference type="GO" id="GO:0003735">
    <property type="term" value="F:structural constituent of ribosome"/>
    <property type="evidence" value="ECO:0007669"/>
    <property type="project" value="InterPro"/>
</dbReference>
<organism evidence="3 4">
    <name type="scientific">Fusarium redolens</name>
    <dbReference type="NCBI Taxonomy" id="48865"/>
    <lineage>
        <taxon>Eukaryota</taxon>
        <taxon>Fungi</taxon>
        <taxon>Dikarya</taxon>
        <taxon>Ascomycota</taxon>
        <taxon>Pezizomycotina</taxon>
        <taxon>Sordariomycetes</taxon>
        <taxon>Hypocreomycetidae</taxon>
        <taxon>Hypocreales</taxon>
        <taxon>Nectriaceae</taxon>
        <taxon>Fusarium</taxon>
        <taxon>Fusarium redolens species complex</taxon>
    </lineage>
</organism>
<dbReference type="GeneID" id="70225842"/>
<dbReference type="Pfam" id="PF14622">
    <property type="entry name" value="Ribonucleas_3_3"/>
    <property type="match status" value="1"/>
</dbReference>
<dbReference type="AlphaFoldDB" id="A0A9P9GQ62"/>
<dbReference type="GO" id="GO:0004525">
    <property type="term" value="F:ribonuclease III activity"/>
    <property type="evidence" value="ECO:0007669"/>
    <property type="project" value="InterPro"/>
</dbReference>
<gene>
    <name evidence="3" type="ORF">BKA55DRAFT_596061</name>
</gene>
<dbReference type="InterPro" id="IPR040030">
    <property type="entry name" value="Ribosomal_mL57"/>
</dbReference>
<dbReference type="Gene3D" id="1.10.1520.10">
    <property type="entry name" value="Ribonuclease III domain"/>
    <property type="match status" value="1"/>
</dbReference>
<feature type="compositionally biased region" description="Basic and acidic residues" evidence="1">
    <location>
        <begin position="29"/>
        <end position="40"/>
    </location>
</feature>
<accession>A0A9P9GQ62</accession>
<dbReference type="RefSeq" id="XP_046047187.1">
    <property type="nucleotide sequence ID" value="XM_046195888.1"/>
</dbReference>
<dbReference type="EMBL" id="JAGMUX010000012">
    <property type="protein sequence ID" value="KAH7243694.1"/>
    <property type="molecule type" value="Genomic_DNA"/>
</dbReference>
<dbReference type="SUPFAM" id="SSF69065">
    <property type="entry name" value="RNase III domain-like"/>
    <property type="match status" value="1"/>
</dbReference>
<dbReference type="Proteomes" id="UP000720189">
    <property type="component" value="Unassembled WGS sequence"/>
</dbReference>
<feature type="region of interest" description="Disordered" evidence="1">
    <location>
        <begin position="1"/>
        <end position="74"/>
    </location>
</feature>